<dbReference type="InterPro" id="IPR029063">
    <property type="entry name" value="SAM-dependent_MTases_sf"/>
</dbReference>
<feature type="domain" description="Methyltransferase type 12" evidence="2">
    <location>
        <begin position="547"/>
        <end position="652"/>
    </location>
</feature>
<feature type="domain" description="Thiazolinyl imine reductase-like C-terminal" evidence="3">
    <location>
        <begin position="179"/>
        <end position="243"/>
    </location>
</feature>
<dbReference type="Pfam" id="PF08242">
    <property type="entry name" value="Methyltransf_12"/>
    <property type="match status" value="1"/>
</dbReference>
<dbReference type="Proteomes" id="UP000013911">
    <property type="component" value="Unassembled WGS sequence"/>
</dbReference>
<accession>R7ZIL7</accession>
<evidence type="ECO:0000259" key="2">
    <source>
        <dbReference type="Pfam" id="PF08242"/>
    </source>
</evidence>
<dbReference type="PANTHER" id="PTHR43377">
    <property type="entry name" value="BILIVERDIN REDUCTASE A"/>
    <property type="match status" value="1"/>
</dbReference>
<dbReference type="Gene3D" id="3.30.360.10">
    <property type="entry name" value="Dihydrodipicolinate Reductase, domain 2"/>
    <property type="match status" value="1"/>
</dbReference>
<dbReference type="SUPFAM" id="SSF53335">
    <property type="entry name" value="S-adenosyl-L-methionine-dependent methyltransferases"/>
    <property type="match status" value="1"/>
</dbReference>
<dbReference type="InterPro" id="IPR013217">
    <property type="entry name" value="Methyltransf_12"/>
</dbReference>
<dbReference type="Gene3D" id="3.40.50.720">
    <property type="entry name" value="NAD(P)-binding Rossmann-like Domain"/>
    <property type="match status" value="1"/>
</dbReference>
<proteinExistence type="predicted"/>
<dbReference type="GO" id="GO:0008168">
    <property type="term" value="F:methyltransferase activity"/>
    <property type="evidence" value="ECO:0007669"/>
    <property type="project" value="UniProtKB-KW"/>
</dbReference>
<dbReference type="PATRIC" id="fig|1285586.5.peg.900"/>
<dbReference type="Gene3D" id="3.40.50.150">
    <property type="entry name" value="Vaccinia Virus protein VP39"/>
    <property type="match status" value="1"/>
</dbReference>
<evidence type="ECO:0000313" key="4">
    <source>
        <dbReference type="EMBL" id="EON73884.1"/>
    </source>
</evidence>
<protein>
    <submittedName>
        <fullName evidence="4">Methyltransferase family protein</fullName>
    </submittedName>
</protein>
<name>R7ZIL7_LYSSH</name>
<dbReference type="InterPro" id="IPR010091">
    <property type="entry name" value="Thiazolinyl_imide_reductase"/>
</dbReference>
<dbReference type="GO" id="GO:0000166">
    <property type="term" value="F:nucleotide binding"/>
    <property type="evidence" value="ECO:0007669"/>
    <property type="project" value="InterPro"/>
</dbReference>
<evidence type="ECO:0000313" key="5">
    <source>
        <dbReference type="Proteomes" id="UP000013911"/>
    </source>
</evidence>
<dbReference type="GO" id="GO:0032259">
    <property type="term" value="P:methylation"/>
    <property type="evidence" value="ECO:0007669"/>
    <property type="project" value="UniProtKB-KW"/>
</dbReference>
<dbReference type="RefSeq" id="WP_010857853.1">
    <property type="nucleotide sequence ID" value="NZ_KB933398.1"/>
</dbReference>
<dbReference type="InterPro" id="IPR000683">
    <property type="entry name" value="Gfo/Idh/MocA-like_OxRdtase_N"/>
</dbReference>
<dbReference type="HOGENOM" id="CLU_368359_0_0_9"/>
<dbReference type="eggNOG" id="COG2226">
    <property type="taxonomic scope" value="Bacteria"/>
</dbReference>
<dbReference type="Pfam" id="PF21390">
    <property type="entry name" value="Irp3-like_C"/>
    <property type="match status" value="1"/>
</dbReference>
<dbReference type="OrthoDB" id="9760689at2"/>
<reference evidence="4 5" key="1">
    <citation type="submission" date="2013-04" db="EMBL/GenBank/DDBJ databases">
        <title>Draft genome of the heavy metal tolerant bacterium Lysinibacillus sphaericus strain OT4b.31.</title>
        <authorList>
            <person name="Pena-Montenegro T.D."/>
            <person name="Dussan J."/>
        </authorList>
    </citation>
    <scope>NUCLEOTIDE SEQUENCE [LARGE SCALE GENOMIC DNA]</scope>
    <source>
        <strain evidence="4 5">OT4b.31</strain>
    </source>
</reference>
<dbReference type="NCBIfam" id="TIGR01761">
    <property type="entry name" value="thiaz-red"/>
    <property type="match status" value="1"/>
</dbReference>
<dbReference type="PANTHER" id="PTHR43377:SF1">
    <property type="entry name" value="BILIVERDIN REDUCTASE A"/>
    <property type="match status" value="1"/>
</dbReference>
<organism evidence="4 5">
    <name type="scientific">Lysinibacillus sphaericus OT4b.31</name>
    <dbReference type="NCBI Taxonomy" id="1285586"/>
    <lineage>
        <taxon>Bacteria</taxon>
        <taxon>Bacillati</taxon>
        <taxon>Bacillota</taxon>
        <taxon>Bacilli</taxon>
        <taxon>Bacillales</taxon>
        <taxon>Bacillaceae</taxon>
        <taxon>Lysinibacillus</taxon>
    </lineage>
</organism>
<keyword evidence="4" id="KW-0489">Methyltransferase</keyword>
<sequence>MTRKLRVLVCGTRFGQFYLEAIQKSNLFELSGILAQGSQRSRSCASVYKTDLYTDIEDVPKDIDIACIVVPTSIMGGSGTELAIQFMKKGIHVLLEQPVHYQNLLECYRVAKQYNVKFIVGDLYVNLPYVTKFIGIAQKIMEKEDLVYLNVDMATQVSFPLAHILAKLFGNLQPWGVKDFISDNMPFQILSIMIKGVPTTIRAQNQVDVVVSDSYMHLMHQITLGFDSGKLTLFDTNGPVVWTPRMQIPDIALIPRELKQQSSYSLTTPVFEGFEPNYNSTYQEILTTTWPSAILKDVERLYNLITKDMNSIEMRKEGQQIIQTAQLWSDITSALGYPNDYRKTEKPFLNIEEIKTQFRKEATMDYRYEQLTVDSVQQAVAKFNEVCLKTILLELQKNNTLNTKGKVYRFDDINSSIKIAENFQFVLKRWLTSLAKHDYLICVHTGYVLNYPVLTSDEVQRDWLGLKSRWSEQLMPEKVMDYFYRHALLLGDLLTGKQSAVQLLFQDGEMDIATALYKETMIAYYLNNEVSNIVKARIALKNEVQLLEIGAGTGATSTVVIDAIINNQLQKNIKRYMFSDVSSYFLNEAKKTFQDINWMDYMKLDIENETDMSLIENDSQNIILAAGVLNNVKNTKEVLLRLKLLLKNDGMVLLTEADGESLQILISQVFMMEPADDKRKGTSSTFLTTSQWLEIFNEVGFKCMSIQPDKGHKLYPLGQRLFVLEKIEGGSCNG</sequence>
<gene>
    <name evidence="4" type="ORF">H131_04444</name>
</gene>
<dbReference type="SUPFAM" id="SSF51735">
    <property type="entry name" value="NAD(P)-binding Rossmann-fold domains"/>
    <property type="match status" value="1"/>
</dbReference>
<dbReference type="eggNOG" id="COG4693">
    <property type="taxonomic scope" value="Bacteria"/>
</dbReference>
<dbReference type="Pfam" id="PF01408">
    <property type="entry name" value="GFO_IDH_MocA"/>
    <property type="match status" value="1"/>
</dbReference>
<comment type="caution">
    <text evidence="4">The sequence shown here is derived from an EMBL/GenBank/DDBJ whole genome shotgun (WGS) entry which is preliminary data.</text>
</comment>
<dbReference type="EMBL" id="AQPX01000008">
    <property type="protein sequence ID" value="EON73884.1"/>
    <property type="molecule type" value="Genomic_DNA"/>
</dbReference>
<dbReference type="AlphaFoldDB" id="R7ZIL7"/>
<dbReference type="InterPro" id="IPR036291">
    <property type="entry name" value="NAD(P)-bd_dom_sf"/>
</dbReference>
<dbReference type="InterPro" id="IPR051450">
    <property type="entry name" value="Gfo/Idh/MocA_Oxidoreductases"/>
</dbReference>
<evidence type="ECO:0000259" key="3">
    <source>
        <dbReference type="Pfam" id="PF21390"/>
    </source>
</evidence>
<dbReference type="InterPro" id="IPR048655">
    <property type="entry name" value="Irp3-like_C"/>
</dbReference>
<evidence type="ECO:0000259" key="1">
    <source>
        <dbReference type="Pfam" id="PF01408"/>
    </source>
</evidence>
<feature type="domain" description="Gfo/Idh/MocA-like oxidoreductase N-terminal" evidence="1">
    <location>
        <begin position="5"/>
        <end position="121"/>
    </location>
</feature>
<keyword evidence="4" id="KW-0808">Transferase</keyword>